<dbReference type="eggNOG" id="COG0233">
    <property type="taxonomic scope" value="Bacteria"/>
</dbReference>
<dbReference type="RefSeq" id="WP_007746538.1">
    <property type="nucleotide sequence ID" value="NZ_CM001398.1"/>
</dbReference>
<name>G9WH64_9LACO</name>
<accession>G9WH64</accession>
<dbReference type="PATRIC" id="fig|1045004.4.peg.1445"/>
<dbReference type="Pfam" id="PF01765">
    <property type="entry name" value="RRF"/>
    <property type="match status" value="1"/>
</dbReference>
<evidence type="ECO:0000313" key="8">
    <source>
        <dbReference type="EMBL" id="EHN59553.1"/>
    </source>
</evidence>
<dbReference type="FunFam" id="3.30.1360.40:FF:000001">
    <property type="entry name" value="Ribosome-recycling factor"/>
    <property type="match status" value="1"/>
</dbReference>
<dbReference type="GO" id="GO:0043023">
    <property type="term" value="F:ribosomal large subunit binding"/>
    <property type="evidence" value="ECO:0007669"/>
    <property type="project" value="TreeGrafter"/>
</dbReference>
<dbReference type="EMBL" id="AFVZ01000001">
    <property type="protein sequence ID" value="EHN59553.1"/>
    <property type="molecule type" value="Genomic_DNA"/>
</dbReference>
<keyword evidence="4 5" id="KW-0648">Protein biosynthesis</keyword>
<dbReference type="Proteomes" id="UP000004959">
    <property type="component" value="Chromosome"/>
</dbReference>
<evidence type="ECO:0000256" key="5">
    <source>
        <dbReference type="HAMAP-Rule" id="MF_00040"/>
    </source>
</evidence>
<evidence type="ECO:0000256" key="4">
    <source>
        <dbReference type="ARBA" id="ARBA00022917"/>
    </source>
</evidence>
<evidence type="ECO:0000256" key="2">
    <source>
        <dbReference type="ARBA" id="ARBA00005912"/>
    </source>
</evidence>
<evidence type="ECO:0000313" key="9">
    <source>
        <dbReference type="Proteomes" id="UP000004959"/>
    </source>
</evidence>
<dbReference type="FunFam" id="1.10.132.20:FF:000001">
    <property type="entry name" value="Ribosome-recycling factor"/>
    <property type="match status" value="1"/>
</dbReference>
<dbReference type="InterPro" id="IPR002661">
    <property type="entry name" value="Ribosome_recyc_fac"/>
</dbReference>
<dbReference type="PANTHER" id="PTHR20982:SF3">
    <property type="entry name" value="MITOCHONDRIAL RIBOSOME RECYCLING FACTOR PSEUDO 1"/>
    <property type="match status" value="1"/>
</dbReference>
<dbReference type="GO" id="GO:0005737">
    <property type="term" value="C:cytoplasm"/>
    <property type="evidence" value="ECO:0007669"/>
    <property type="project" value="UniProtKB-SubCell"/>
</dbReference>
<dbReference type="HOGENOM" id="CLU_073981_2_0_9"/>
<dbReference type="AlphaFoldDB" id="G9WH64"/>
<comment type="caution">
    <text evidence="8">The sequence shown here is derived from an EMBL/GenBank/DDBJ whole genome shotgun (WGS) entry which is preliminary data.</text>
</comment>
<dbReference type="OrthoDB" id="9804006at2"/>
<dbReference type="CDD" id="cd00520">
    <property type="entry name" value="RRF"/>
    <property type="match status" value="1"/>
</dbReference>
<evidence type="ECO:0000256" key="1">
    <source>
        <dbReference type="ARBA" id="ARBA00004496"/>
    </source>
</evidence>
<feature type="region of interest" description="Disordered" evidence="6">
    <location>
        <begin position="135"/>
        <end position="159"/>
    </location>
</feature>
<reference evidence="8 9" key="1">
    <citation type="journal article" date="2012" name="PLoS ONE">
        <title>Functional divergence in the genus oenococcus as predicted by genome sequencing of the newly-described species, Oenococcus kitaharae.</title>
        <authorList>
            <person name="Borneman A.R."/>
            <person name="McCarthy J.M."/>
            <person name="Chambers P.J."/>
            <person name="Bartowsky E.J."/>
        </authorList>
    </citation>
    <scope>NUCLEOTIDE SEQUENCE [LARGE SCALE GENOMIC DNA]</scope>
    <source>
        <strain evidence="9">DSM17330</strain>
    </source>
</reference>
<dbReference type="SUPFAM" id="SSF55194">
    <property type="entry name" value="Ribosome recycling factor, RRF"/>
    <property type="match status" value="1"/>
</dbReference>
<evidence type="ECO:0000256" key="3">
    <source>
        <dbReference type="ARBA" id="ARBA00022490"/>
    </source>
</evidence>
<dbReference type="Gene3D" id="1.10.132.20">
    <property type="entry name" value="Ribosome-recycling factor"/>
    <property type="match status" value="1"/>
</dbReference>
<dbReference type="InterPro" id="IPR036191">
    <property type="entry name" value="RRF_sf"/>
</dbReference>
<evidence type="ECO:0000259" key="7">
    <source>
        <dbReference type="Pfam" id="PF01765"/>
    </source>
</evidence>
<comment type="subcellular location">
    <subcellularLocation>
        <location evidence="1 5">Cytoplasm</location>
    </subcellularLocation>
</comment>
<feature type="domain" description="Ribosome recycling factor" evidence="7">
    <location>
        <begin position="18"/>
        <end position="178"/>
    </location>
</feature>
<organism evidence="8 9">
    <name type="scientific">Oenococcus kitaharae DSM 17330</name>
    <dbReference type="NCBI Taxonomy" id="1045004"/>
    <lineage>
        <taxon>Bacteria</taxon>
        <taxon>Bacillati</taxon>
        <taxon>Bacillota</taxon>
        <taxon>Bacilli</taxon>
        <taxon>Lactobacillales</taxon>
        <taxon>Lactobacillaceae</taxon>
        <taxon>Oenococcus</taxon>
    </lineage>
</organism>
<comment type="similarity">
    <text evidence="2 5">Belongs to the RRF family.</text>
</comment>
<dbReference type="GO" id="GO:0006415">
    <property type="term" value="P:translational termination"/>
    <property type="evidence" value="ECO:0007669"/>
    <property type="project" value="UniProtKB-UniRule"/>
</dbReference>
<dbReference type="HAMAP" id="MF_00040">
    <property type="entry name" value="RRF"/>
    <property type="match status" value="1"/>
</dbReference>
<sequence length="180" mass="20344">MIDLADLKNRMAKASKAFQNELVNIRAGRANPNMLNKIQVEYYGAPTPLNQLASIQVPEARILLITPYDKSSLKSIEQAIFASDLGLTPQNDGNVIRLMIPILTEDGRKDLVKQVKAEAEKAKVASRNIRRDFMNDLKKDKDLSEDQRHKAEEDVQKVADSEIKDIDQIADNKEKELMEI</sequence>
<proteinExistence type="inferred from homology"/>
<dbReference type="PANTHER" id="PTHR20982">
    <property type="entry name" value="RIBOSOME RECYCLING FACTOR"/>
    <property type="match status" value="1"/>
</dbReference>
<dbReference type="InterPro" id="IPR023584">
    <property type="entry name" value="Ribosome_recyc_fac_dom"/>
</dbReference>
<dbReference type="NCBIfam" id="TIGR00496">
    <property type="entry name" value="frr"/>
    <property type="match status" value="1"/>
</dbReference>
<gene>
    <name evidence="5" type="primary">frr</name>
    <name evidence="8" type="ORF">OKIT_1470</name>
</gene>
<dbReference type="Gene3D" id="3.30.1360.40">
    <property type="match status" value="1"/>
</dbReference>
<evidence type="ECO:0000256" key="6">
    <source>
        <dbReference type="SAM" id="MobiDB-lite"/>
    </source>
</evidence>
<keyword evidence="9" id="KW-1185">Reference proteome</keyword>
<comment type="function">
    <text evidence="5">Responsible for the release of ribosomes from messenger RNA at the termination of protein biosynthesis. May increase the efficiency of translation by recycling ribosomes from one round of translation to another.</text>
</comment>
<protein>
    <recommendedName>
        <fullName evidence="5">Ribosome-recycling factor</fullName>
        <shortName evidence="5">RRF</shortName>
    </recommendedName>
    <alternativeName>
        <fullName evidence="5">Ribosome-releasing factor</fullName>
    </alternativeName>
</protein>
<dbReference type="STRING" id="336988.NT96_01000"/>
<keyword evidence="3 5" id="KW-0963">Cytoplasm</keyword>